<name>A0ABU2H4U4_9ACTN</name>
<proteinExistence type="inferred from homology"/>
<feature type="chain" id="PRO_5046667488" evidence="2">
    <location>
        <begin position="22"/>
        <end position="407"/>
    </location>
</feature>
<dbReference type="PANTHER" id="PTHR30535:SF34">
    <property type="entry name" value="MOLYBDATE-BINDING PROTEIN MOLA"/>
    <property type="match status" value="1"/>
</dbReference>
<evidence type="ECO:0000256" key="1">
    <source>
        <dbReference type="ARBA" id="ARBA00008814"/>
    </source>
</evidence>
<feature type="domain" description="Fe/B12 periplasmic-binding" evidence="3">
    <location>
        <begin position="123"/>
        <end position="392"/>
    </location>
</feature>
<dbReference type="RefSeq" id="WP_310911839.1">
    <property type="nucleotide sequence ID" value="NZ_JAVLVT010000003.1"/>
</dbReference>
<dbReference type="InterPro" id="IPR050902">
    <property type="entry name" value="ABC_Transporter_SBP"/>
</dbReference>
<dbReference type="PROSITE" id="PS51257">
    <property type="entry name" value="PROKAR_LIPOPROTEIN"/>
    <property type="match status" value="1"/>
</dbReference>
<protein>
    <submittedName>
        <fullName evidence="4">ABC transporter substrate-binding protein</fullName>
    </submittedName>
</protein>
<evidence type="ECO:0000259" key="3">
    <source>
        <dbReference type="PROSITE" id="PS50983"/>
    </source>
</evidence>
<comment type="similarity">
    <text evidence="1">Belongs to the bacterial solute-binding protein 8 family.</text>
</comment>
<sequence length="407" mass="44163">MHSARFLLPILAPTLALTACGATGTENATDDTASAPPAASADCVQDYDPQADADTDYFPEKLELDHAENLTIDYENHYQVVTVEEPAPDADPERYVLLRCGLPEPELTDELAEAPVVEVPVDSVFSRSTTHLPLFQLLDRTETVTGVADGSTVSTTEYRERLDDGDIVEFAVDQTLDQELVISHDPDLVMTAGVQDPDDQGVRDAGIPVIANAEWLEPTPLGRAEWIKLAAALTGTERQARAEFADIEADYRDIAEQVADAESVQVLTGQMRDGVWTVPAGDSYAGRLLADAGADYAWSDTTGGASVELDVEEVLAQAQDTTPWIAGADWGSLDDVTADDGRYAEFTAVTTGEVWTNNNKIGPTGGNLYWEEGVSRPDLVLADLVRIVHPDLLEEHELVYYRQLDEA</sequence>
<evidence type="ECO:0000313" key="4">
    <source>
        <dbReference type="EMBL" id="MDS1270318.1"/>
    </source>
</evidence>
<dbReference type="PANTHER" id="PTHR30535">
    <property type="entry name" value="VITAMIN B12-BINDING PROTEIN"/>
    <property type="match status" value="1"/>
</dbReference>
<dbReference type="Proteomes" id="UP001250214">
    <property type="component" value="Unassembled WGS sequence"/>
</dbReference>
<comment type="caution">
    <text evidence="4">The sequence shown here is derived from an EMBL/GenBank/DDBJ whole genome shotgun (WGS) entry which is preliminary data.</text>
</comment>
<dbReference type="EMBL" id="JAVLVT010000003">
    <property type="protein sequence ID" value="MDS1270318.1"/>
    <property type="molecule type" value="Genomic_DNA"/>
</dbReference>
<gene>
    <name evidence="4" type="ORF">RIF23_08425</name>
</gene>
<accession>A0ABU2H4U4</accession>
<evidence type="ECO:0000256" key="2">
    <source>
        <dbReference type="SAM" id="SignalP"/>
    </source>
</evidence>
<keyword evidence="2" id="KW-0732">Signal</keyword>
<dbReference type="SUPFAM" id="SSF53807">
    <property type="entry name" value="Helical backbone' metal receptor"/>
    <property type="match status" value="1"/>
</dbReference>
<reference evidence="5" key="1">
    <citation type="submission" date="2023-07" db="EMBL/GenBank/DDBJ databases">
        <title>Novel species in the genus Lipingzhangella isolated from Sambhar Salt Lake.</title>
        <authorList>
            <person name="Jiya N."/>
            <person name="Kajale S."/>
            <person name="Sharma A."/>
        </authorList>
    </citation>
    <scope>NUCLEOTIDE SEQUENCE [LARGE SCALE GENOMIC DNA]</scope>
    <source>
        <strain evidence="5">LS1_29</strain>
    </source>
</reference>
<organism evidence="4 5">
    <name type="scientific">Lipingzhangella rawalii</name>
    <dbReference type="NCBI Taxonomy" id="2055835"/>
    <lineage>
        <taxon>Bacteria</taxon>
        <taxon>Bacillati</taxon>
        <taxon>Actinomycetota</taxon>
        <taxon>Actinomycetes</taxon>
        <taxon>Streptosporangiales</taxon>
        <taxon>Nocardiopsidaceae</taxon>
        <taxon>Lipingzhangella</taxon>
    </lineage>
</organism>
<feature type="signal peptide" evidence="2">
    <location>
        <begin position="1"/>
        <end position="21"/>
    </location>
</feature>
<dbReference type="Gene3D" id="3.40.50.1980">
    <property type="entry name" value="Nitrogenase molybdenum iron protein domain"/>
    <property type="match status" value="2"/>
</dbReference>
<dbReference type="Pfam" id="PF01497">
    <property type="entry name" value="Peripla_BP_2"/>
    <property type="match status" value="1"/>
</dbReference>
<dbReference type="PROSITE" id="PS50983">
    <property type="entry name" value="FE_B12_PBP"/>
    <property type="match status" value="1"/>
</dbReference>
<evidence type="ECO:0000313" key="5">
    <source>
        <dbReference type="Proteomes" id="UP001250214"/>
    </source>
</evidence>
<dbReference type="InterPro" id="IPR002491">
    <property type="entry name" value="ABC_transptr_periplasmic_BD"/>
</dbReference>
<keyword evidence="5" id="KW-1185">Reference proteome</keyword>